<dbReference type="PANTHER" id="PTHR12929:SF10">
    <property type="entry name" value="RIBOFLAVIN TRANSPORTER"/>
    <property type="match status" value="1"/>
</dbReference>
<keyword evidence="8 9" id="KW-0472">Membrane</keyword>
<comment type="function">
    <text evidence="9">Plasma membrane transporter mediating the uptake by cells of the water soluble vitamin B2/riboflavin that plays a key role in biochemical oxidation-reduction reactions of the carbohydrate, lipid, and amino acid metabolism.</text>
</comment>
<feature type="transmembrane region" description="Helical" evidence="9">
    <location>
        <begin position="56"/>
        <end position="78"/>
    </location>
</feature>
<feature type="transmembrane region" description="Helical" evidence="9">
    <location>
        <begin position="124"/>
        <end position="142"/>
    </location>
</feature>
<evidence type="ECO:0000256" key="5">
    <source>
        <dbReference type="ARBA" id="ARBA00022475"/>
    </source>
</evidence>
<dbReference type="OrthoDB" id="9995836at2759"/>
<dbReference type="GO" id="GO:0005886">
    <property type="term" value="C:plasma membrane"/>
    <property type="evidence" value="ECO:0007669"/>
    <property type="project" value="UniProtKB-SubCell"/>
</dbReference>
<feature type="compositionally biased region" description="Low complexity" evidence="10">
    <location>
        <begin position="204"/>
        <end position="224"/>
    </location>
</feature>
<dbReference type="Pfam" id="PF06237">
    <property type="entry name" value="SLC52_ribofla_tr"/>
    <property type="match status" value="1"/>
</dbReference>
<keyword evidence="7 9" id="KW-1133">Transmembrane helix</keyword>
<keyword evidence="6 9" id="KW-0812">Transmembrane</keyword>
<comment type="caution">
    <text evidence="11">The sequence shown here is derived from an EMBL/GenBank/DDBJ whole genome shotgun (WGS) entry which is preliminary data.</text>
</comment>
<feature type="transmembrane region" description="Helical" evidence="9">
    <location>
        <begin position="317"/>
        <end position="337"/>
    </location>
</feature>
<comment type="similarity">
    <text evidence="3 9">Belongs to the riboflavin transporter family.</text>
</comment>
<protein>
    <recommendedName>
        <fullName evidence="9">Riboflavin transporter</fullName>
    </recommendedName>
</protein>
<keyword evidence="12" id="KW-1185">Reference proteome</keyword>
<evidence type="ECO:0000313" key="12">
    <source>
        <dbReference type="Proteomes" id="UP000835052"/>
    </source>
</evidence>
<evidence type="ECO:0000256" key="8">
    <source>
        <dbReference type="ARBA" id="ARBA00023136"/>
    </source>
</evidence>
<feature type="transmembrane region" description="Helical" evidence="9">
    <location>
        <begin position="162"/>
        <end position="187"/>
    </location>
</feature>
<feature type="transmembrane region" description="Helical" evidence="9">
    <location>
        <begin position="386"/>
        <end position="408"/>
    </location>
</feature>
<organism evidence="11 12">
    <name type="scientific">Caenorhabditis auriculariae</name>
    <dbReference type="NCBI Taxonomy" id="2777116"/>
    <lineage>
        <taxon>Eukaryota</taxon>
        <taxon>Metazoa</taxon>
        <taxon>Ecdysozoa</taxon>
        <taxon>Nematoda</taxon>
        <taxon>Chromadorea</taxon>
        <taxon>Rhabditida</taxon>
        <taxon>Rhabditina</taxon>
        <taxon>Rhabditomorpha</taxon>
        <taxon>Rhabditoidea</taxon>
        <taxon>Rhabditidae</taxon>
        <taxon>Peloderinae</taxon>
        <taxon>Caenorhabditis</taxon>
    </lineage>
</organism>
<sequence>MGTNSVWMQLPLLTAELPEHWNLPSYLAAVVQIACIAPLIYTVLHKGVKSFTLPTPPLIVAFLLLACACQLGLVFLWQNTAVVFGTERSLPLYLLLFGLAIVNAMSSVLFLPFMAQFHPAYLNAYFHGMGLSALIPSVLSLIQGTSNYECIGSIPHYFPPRFSVSIFFLVIFLWTCLATASFGALYISGAHTHEHSKKVHEGTPLNENLSSNSNRSSPCSSPELNETGSPAVDTITTNAEESKTVESSMITGFEYVFLLFLTALVNAQMNGIIPSIQSYAALPYSQDTYHYGITFSNVVSPLASFAPFFLSIRSLPILGTMTATSSLVTSFIIYLAALSPNLIFNSQGWGSVLSITSAVVAAGLHSYLRVVFASLLREGNQSESRLFWCGVFIQIGSFIGSAVMFPLVNVFGLFRSAQACPSP</sequence>
<keyword evidence="5 9" id="KW-1003">Cell membrane</keyword>
<dbReference type="GO" id="GO:0032217">
    <property type="term" value="F:riboflavin transmembrane transporter activity"/>
    <property type="evidence" value="ECO:0007669"/>
    <property type="project" value="UniProtKB-UniRule"/>
</dbReference>
<feature type="transmembrane region" description="Helical" evidence="9">
    <location>
        <begin position="26"/>
        <end position="44"/>
    </location>
</feature>
<accession>A0A8S1HGA4</accession>
<feature type="transmembrane region" description="Helical" evidence="9">
    <location>
        <begin position="90"/>
        <end position="112"/>
    </location>
</feature>
<dbReference type="EMBL" id="CAJGYM010000027">
    <property type="protein sequence ID" value="CAD6192370.1"/>
    <property type="molecule type" value="Genomic_DNA"/>
</dbReference>
<evidence type="ECO:0000256" key="9">
    <source>
        <dbReference type="RuleBase" id="RU368035"/>
    </source>
</evidence>
<dbReference type="Proteomes" id="UP000835052">
    <property type="component" value="Unassembled WGS sequence"/>
</dbReference>
<evidence type="ECO:0000256" key="1">
    <source>
        <dbReference type="ARBA" id="ARBA00000215"/>
    </source>
</evidence>
<evidence type="ECO:0000256" key="6">
    <source>
        <dbReference type="ARBA" id="ARBA00022692"/>
    </source>
</evidence>
<dbReference type="InterPro" id="IPR009357">
    <property type="entry name" value="Riboflavin_transptr"/>
</dbReference>
<name>A0A8S1HGA4_9PELO</name>
<feature type="transmembrane region" description="Helical" evidence="9">
    <location>
        <begin position="252"/>
        <end position="269"/>
    </location>
</feature>
<feature type="transmembrane region" description="Helical" evidence="9">
    <location>
        <begin position="349"/>
        <end position="374"/>
    </location>
</feature>
<dbReference type="AlphaFoldDB" id="A0A8S1HGA4"/>
<evidence type="ECO:0000256" key="7">
    <source>
        <dbReference type="ARBA" id="ARBA00022989"/>
    </source>
</evidence>
<evidence type="ECO:0000256" key="4">
    <source>
        <dbReference type="ARBA" id="ARBA00022448"/>
    </source>
</evidence>
<evidence type="ECO:0000313" key="11">
    <source>
        <dbReference type="EMBL" id="CAD6192370.1"/>
    </source>
</evidence>
<evidence type="ECO:0000256" key="2">
    <source>
        <dbReference type="ARBA" id="ARBA00004651"/>
    </source>
</evidence>
<dbReference type="PANTHER" id="PTHR12929">
    <property type="entry name" value="SOLUTE CARRIER FAMILY 52"/>
    <property type="match status" value="1"/>
</dbReference>
<proteinExistence type="inferred from homology"/>
<evidence type="ECO:0000256" key="3">
    <source>
        <dbReference type="ARBA" id="ARBA00006366"/>
    </source>
</evidence>
<feature type="region of interest" description="Disordered" evidence="10">
    <location>
        <begin position="198"/>
        <end position="233"/>
    </location>
</feature>
<gene>
    <name evidence="11" type="ORF">CAUJ_LOCUS8289</name>
</gene>
<evidence type="ECO:0000256" key="10">
    <source>
        <dbReference type="SAM" id="MobiDB-lite"/>
    </source>
</evidence>
<feature type="transmembrane region" description="Helical" evidence="9">
    <location>
        <begin position="289"/>
        <end position="310"/>
    </location>
</feature>
<keyword evidence="4 9" id="KW-0813">Transport</keyword>
<comment type="catalytic activity">
    <reaction evidence="1 9">
        <text>riboflavin(in) = riboflavin(out)</text>
        <dbReference type="Rhea" id="RHEA:35015"/>
        <dbReference type="ChEBI" id="CHEBI:57986"/>
    </reaction>
</comment>
<comment type="subcellular location">
    <subcellularLocation>
        <location evidence="2 9">Cell membrane</location>
        <topology evidence="2 9">Multi-pass membrane protein</topology>
    </subcellularLocation>
</comment>
<reference evidence="11" key="1">
    <citation type="submission" date="2020-10" db="EMBL/GenBank/DDBJ databases">
        <authorList>
            <person name="Kikuchi T."/>
        </authorList>
    </citation>
    <scope>NUCLEOTIDE SEQUENCE</scope>
    <source>
        <strain evidence="11">NKZ352</strain>
    </source>
</reference>